<protein>
    <submittedName>
        <fullName evidence="2">Uncharacterized protein</fullName>
    </submittedName>
</protein>
<dbReference type="Proteomes" id="UP000308197">
    <property type="component" value="Unassembled WGS sequence"/>
</dbReference>
<organism evidence="2 3">
    <name type="scientific">Polyporus arcularius HHB13444</name>
    <dbReference type="NCBI Taxonomy" id="1314778"/>
    <lineage>
        <taxon>Eukaryota</taxon>
        <taxon>Fungi</taxon>
        <taxon>Dikarya</taxon>
        <taxon>Basidiomycota</taxon>
        <taxon>Agaricomycotina</taxon>
        <taxon>Agaricomycetes</taxon>
        <taxon>Polyporales</taxon>
        <taxon>Polyporaceae</taxon>
        <taxon>Polyporus</taxon>
    </lineage>
</organism>
<dbReference type="AlphaFoldDB" id="A0A5C3NZD5"/>
<evidence type="ECO:0000256" key="1">
    <source>
        <dbReference type="SAM" id="MobiDB-lite"/>
    </source>
</evidence>
<accession>A0A5C3NZD5</accession>
<name>A0A5C3NZD5_9APHY</name>
<feature type="region of interest" description="Disordered" evidence="1">
    <location>
        <begin position="1"/>
        <end position="73"/>
    </location>
</feature>
<feature type="compositionally biased region" description="Low complexity" evidence="1">
    <location>
        <begin position="1"/>
        <end position="18"/>
    </location>
</feature>
<sequence>MAPALLSAAAPTPRASSPASPPSPPPPPCSAHVRDSPRVHPQRPRPRPDGPARSRRSTPPARRGSSYVTVLPAPGGRGASGAYTYQKKSSRLKGAGLLLCPYFFTVRFRLPDCITRTYSCLYFWAWGWGVVTCCFVSCPLSLVSVRLLSVVCVLLCVVCVVERELCVALVTLQQRYAAGTADYAIRDTIHTCSIQERCRCGWCSIYVGGTSTGRGRAC</sequence>
<reference evidence="2 3" key="1">
    <citation type="journal article" date="2019" name="Nat. Ecol. Evol.">
        <title>Megaphylogeny resolves global patterns of mushroom evolution.</title>
        <authorList>
            <person name="Varga T."/>
            <person name="Krizsan K."/>
            <person name="Foldi C."/>
            <person name="Dima B."/>
            <person name="Sanchez-Garcia M."/>
            <person name="Sanchez-Ramirez S."/>
            <person name="Szollosi G.J."/>
            <person name="Szarkandi J.G."/>
            <person name="Papp V."/>
            <person name="Albert L."/>
            <person name="Andreopoulos W."/>
            <person name="Angelini C."/>
            <person name="Antonin V."/>
            <person name="Barry K.W."/>
            <person name="Bougher N.L."/>
            <person name="Buchanan P."/>
            <person name="Buyck B."/>
            <person name="Bense V."/>
            <person name="Catcheside P."/>
            <person name="Chovatia M."/>
            <person name="Cooper J."/>
            <person name="Damon W."/>
            <person name="Desjardin D."/>
            <person name="Finy P."/>
            <person name="Geml J."/>
            <person name="Haridas S."/>
            <person name="Hughes K."/>
            <person name="Justo A."/>
            <person name="Karasinski D."/>
            <person name="Kautmanova I."/>
            <person name="Kiss B."/>
            <person name="Kocsube S."/>
            <person name="Kotiranta H."/>
            <person name="LaButti K.M."/>
            <person name="Lechner B.E."/>
            <person name="Liimatainen K."/>
            <person name="Lipzen A."/>
            <person name="Lukacs Z."/>
            <person name="Mihaltcheva S."/>
            <person name="Morgado L.N."/>
            <person name="Niskanen T."/>
            <person name="Noordeloos M.E."/>
            <person name="Ohm R.A."/>
            <person name="Ortiz-Santana B."/>
            <person name="Ovrebo C."/>
            <person name="Racz N."/>
            <person name="Riley R."/>
            <person name="Savchenko A."/>
            <person name="Shiryaev A."/>
            <person name="Soop K."/>
            <person name="Spirin V."/>
            <person name="Szebenyi C."/>
            <person name="Tomsovsky M."/>
            <person name="Tulloss R.E."/>
            <person name="Uehling J."/>
            <person name="Grigoriev I.V."/>
            <person name="Vagvolgyi C."/>
            <person name="Papp T."/>
            <person name="Martin F.M."/>
            <person name="Miettinen O."/>
            <person name="Hibbett D.S."/>
            <person name="Nagy L.G."/>
        </authorList>
    </citation>
    <scope>NUCLEOTIDE SEQUENCE [LARGE SCALE GENOMIC DNA]</scope>
    <source>
        <strain evidence="2 3">HHB13444</strain>
    </source>
</reference>
<dbReference type="EMBL" id="ML211568">
    <property type="protein sequence ID" value="TFK81718.1"/>
    <property type="molecule type" value="Genomic_DNA"/>
</dbReference>
<gene>
    <name evidence="2" type="ORF">K466DRAFT_328246</name>
</gene>
<evidence type="ECO:0000313" key="3">
    <source>
        <dbReference type="Proteomes" id="UP000308197"/>
    </source>
</evidence>
<feature type="compositionally biased region" description="Pro residues" evidence="1">
    <location>
        <begin position="19"/>
        <end position="29"/>
    </location>
</feature>
<dbReference type="InParanoid" id="A0A5C3NZD5"/>
<keyword evidence="3" id="KW-1185">Reference proteome</keyword>
<evidence type="ECO:0000313" key="2">
    <source>
        <dbReference type="EMBL" id="TFK81718.1"/>
    </source>
</evidence>
<proteinExistence type="predicted"/>
<feature type="compositionally biased region" description="Low complexity" evidence="1">
    <location>
        <begin position="57"/>
        <end position="66"/>
    </location>
</feature>